<feature type="transmembrane region" description="Helical" evidence="4">
    <location>
        <begin position="554"/>
        <end position="574"/>
    </location>
</feature>
<feature type="non-terminal residue" evidence="7">
    <location>
        <position position="740"/>
    </location>
</feature>
<dbReference type="Gene3D" id="2.60.120.200">
    <property type="match status" value="2"/>
</dbReference>
<dbReference type="GO" id="GO:0016020">
    <property type="term" value="C:membrane"/>
    <property type="evidence" value="ECO:0007669"/>
    <property type="project" value="UniProtKB-SubCell"/>
</dbReference>
<evidence type="ECO:0000256" key="4">
    <source>
        <dbReference type="SAM" id="Phobius"/>
    </source>
</evidence>
<dbReference type="PANTHER" id="PTHR15036">
    <property type="entry name" value="PIKACHURIN-LIKE PROTEIN"/>
    <property type="match status" value="1"/>
</dbReference>
<comment type="caution">
    <text evidence="2">Lacks conserved residue(s) required for the propagation of feature annotation.</text>
</comment>
<dbReference type="PANTHER" id="PTHR15036:SF49">
    <property type="entry name" value="AXOTACTIN"/>
    <property type="match status" value="1"/>
</dbReference>
<keyword evidence="8" id="KW-1185">Reference proteome</keyword>
<organism evidence="7 8">
    <name type="scientific">Stegodyphus mimosarum</name>
    <name type="common">African social velvet spider</name>
    <dbReference type="NCBI Taxonomy" id="407821"/>
    <lineage>
        <taxon>Eukaryota</taxon>
        <taxon>Metazoa</taxon>
        <taxon>Ecdysozoa</taxon>
        <taxon>Arthropoda</taxon>
        <taxon>Chelicerata</taxon>
        <taxon>Arachnida</taxon>
        <taxon>Araneae</taxon>
        <taxon>Araneomorphae</taxon>
        <taxon>Entelegynae</taxon>
        <taxon>Eresoidea</taxon>
        <taxon>Eresidae</taxon>
        <taxon>Stegodyphus</taxon>
    </lineage>
</organism>
<dbReference type="InterPro" id="IPR013320">
    <property type="entry name" value="ConA-like_dom_sf"/>
</dbReference>
<keyword evidence="2" id="KW-0245">EGF-like domain</keyword>
<keyword evidence="4" id="KW-0472">Membrane</keyword>
<dbReference type="CDD" id="cd00054">
    <property type="entry name" value="EGF_CA"/>
    <property type="match status" value="1"/>
</dbReference>
<dbReference type="OrthoDB" id="6490079at2759"/>
<feature type="region of interest" description="Disordered" evidence="3">
    <location>
        <begin position="695"/>
        <end position="740"/>
    </location>
</feature>
<dbReference type="SMART" id="SM00282">
    <property type="entry name" value="LamG"/>
    <property type="match status" value="2"/>
</dbReference>
<dbReference type="STRING" id="407821.A0A087TXI9"/>
<dbReference type="Pfam" id="PF02210">
    <property type="entry name" value="Laminin_G_2"/>
    <property type="match status" value="2"/>
</dbReference>
<evidence type="ECO:0000259" key="5">
    <source>
        <dbReference type="PROSITE" id="PS50025"/>
    </source>
</evidence>
<gene>
    <name evidence="7" type="ORF">X975_24574</name>
</gene>
<dbReference type="GO" id="GO:0005509">
    <property type="term" value="F:calcium ion binding"/>
    <property type="evidence" value="ECO:0007669"/>
    <property type="project" value="InterPro"/>
</dbReference>
<reference evidence="7 8" key="1">
    <citation type="submission" date="2013-11" db="EMBL/GenBank/DDBJ databases">
        <title>Genome sequencing of Stegodyphus mimosarum.</title>
        <authorList>
            <person name="Bechsgaard J."/>
        </authorList>
    </citation>
    <scope>NUCLEOTIDE SEQUENCE [LARGE SCALE GENOMIC DNA]</scope>
</reference>
<keyword evidence="1 2" id="KW-1015">Disulfide bond</keyword>
<evidence type="ECO:0000256" key="2">
    <source>
        <dbReference type="PROSITE-ProRule" id="PRU00076"/>
    </source>
</evidence>
<evidence type="ECO:0000313" key="7">
    <source>
        <dbReference type="EMBL" id="KFM69828.1"/>
    </source>
</evidence>
<dbReference type="InterPro" id="IPR001881">
    <property type="entry name" value="EGF-like_Ca-bd_dom"/>
</dbReference>
<feature type="compositionally biased region" description="Acidic residues" evidence="3">
    <location>
        <begin position="700"/>
        <end position="717"/>
    </location>
</feature>
<feature type="disulfide bond" evidence="2">
    <location>
        <begin position="267"/>
        <end position="284"/>
    </location>
</feature>
<evidence type="ECO:0000256" key="1">
    <source>
        <dbReference type="ARBA" id="ARBA00023157"/>
    </source>
</evidence>
<evidence type="ECO:0000259" key="6">
    <source>
        <dbReference type="PROSITE" id="PS50026"/>
    </source>
</evidence>
<dbReference type="PROSITE" id="PS50026">
    <property type="entry name" value="EGF_3"/>
    <property type="match status" value="2"/>
</dbReference>
<evidence type="ECO:0000313" key="8">
    <source>
        <dbReference type="Proteomes" id="UP000054359"/>
    </source>
</evidence>
<dbReference type="PROSITE" id="PS50025">
    <property type="entry name" value="LAM_G_DOMAIN"/>
    <property type="match status" value="2"/>
</dbReference>
<dbReference type="PROSITE" id="PS01186">
    <property type="entry name" value="EGF_2"/>
    <property type="match status" value="1"/>
</dbReference>
<dbReference type="AlphaFoldDB" id="A0A087TXI9"/>
<feature type="domain" description="EGF-like" evidence="6">
    <location>
        <begin position="259"/>
        <end position="297"/>
    </location>
</feature>
<proteinExistence type="predicted"/>
<dbReference type="SMART" id="SM00179">
    <property type="entry name" value="EGF_CA"/>
    <property type="match status" value="1"/>
</dbReference>
<protein>
    <submittedName>
        <fullName evidence="7">Protocadherin-like wing polarity protein stan</fullName>
    </submittedName>
</protein>
<dbReference type="CDD" id="cd00110">
    <property type="entry name" value="LamG"/>
    <property type="match status" value="2"/>
</dbReference>
<dbReference type="OMA" id="PGCKMLC"/>
<feature type="domain" description="EGF-like" evidence="6">
    <location>
        <begin position="13"/>
        <end position="50"/>
    </location>
</feature>
<dbReference type="InterPro" id="IPR050372">
    <property type="entry name" value="Neurexin-related_CASP"/>
</dbReference>
<dbReference type="SUPFAM" id="SSF49899">
    <property type="entry name" value="Concanavalin A-like lectins/glucanases"/>
    <property type="match status" value="2"/>
</dbReference>
<accession>A0A087TXI9</accession>
<name>A0A087TXI9_STEMI</name>
<keyword evidence="4" id="KW-0812">Transmembrane</keyword>
<keyword evidence="4" id="KW-1133">Transmembrane helix</keyword>
<dbReference type="GO" id="GO:0048513">
    <property type="term" value="P:animal organ development"/>
    <property type="evidence" value="ECO:0007669"/>
    <property type="project" value="UniProtKB-ARBA"/>
</dbReference>
<feature type="domain" description="Laminin G" evidence="5">
    <location>
        <begin position="57"/>
        <end position="258"/>
    </location>
</feature>
<feature type="domain" description="Laminin G" evidence="5">
    <location>
        <begin position="301"/>
        <end position="496"/>
    </location>
</feature>
<dbReference type="SMART" id="SM00181">
    <property type="entry name" value="EGF"/>
    <property type="match status" value="2"/>
</dbReference>
<dbReference type="InterPro" id="IPR000742">
    <property type="entry name" value="EGF"/>
</dbReference>
<dbReference type="EMBL" id="KK117210">
    <property type="protein sequence ID" value="KFM69828.1"/>
    <property type="molecule type" value="Genomic_DNA"/>
</dbReference>
<sequence>MTRSESAIVHGCQPSCASNPCQNGATCLEFWGSYKCKCVNPFAHSGKNCEKNVNVNGMTVVVPKSYYHHKTEGSDPNPVLEKNILMSFRTFEKEGILLYAFDHFNNFVQLHFASKNVYFTFNSDRTVHQLHVEVKGLSTGTPIQIKVERQLHRTTLYVNDQTAVADVVMKFVDRYFRMPWSQGESLEIIFPSRGTYRTIDHSEMFLGHVGSGTETNFTKYGFTGCIQGFVIGDEVFDLEAAAQTSNPDEKSGILIPGCKMLCDTEPCQNQGLCIENWKQNTTSCDCSLTSYTGEACQKDIGGNFDGNSMVMYSFDNEEISKEMEENVAVRLAFSTDSTSTSFQVLLFVQFHKRKYILIGLTEDSSLLVEEKIGSAVMRRKAKTPSSWSDNNRHWFYFSWKSEIATLIVDGKNYNPFIQVVDTSTEKFEGTSNVLYISGLPKSITNAGDYVNFKGCISNVMIEFGDLKLMPLETAFGYKKGSLEKVKVDGSVNERKCANFAQLSEMLATLPSNIPPEIQGPEWFPEPPVTALYKSAFSDMALSPLESITRASSRVAAVMGVLLIIVVLALLFYIYRIQRRHKRERMGDEYHVYKKGKRRTTSGDRNPKAVSFSPAEDERIEDYAIDIQPLVRFPSTPPPYTAPSVGFRKVPFNSTNANGKNIKLNADTNSIEMAPLRSTSSQELEWDPTGAQLVSMAMDDMNPDESEQNGYREDDDEDRPLPELKNQFAPLASVSEVTINR</sequence>
<dbReference type="Gene3D" id="2.10.25.10">
    <property type="entry name" value="Laminin"/>
    <property type="match status" value="2"/>
</dbReference>
<dbReference type="Pfam" id="PF00008">
    <property type="entry name" value="EGF"/>
    <property type="match status" value="1"/>
</dbReference>
<dbReference type="Proteomes" id="UP000054359">
    <property type="component" value="Unassembled WGS sequence"/>
</dbReference>
<evidence type="ECO:0000256" key="3">
    <source>
        <dbReference type="SAM" id="MobiDB-lite"/>
    </source>
</evidence>
<dbReference type="InterPro" id="IPR001791">
    <property type="entry name" value="Laminin_G"/>
</dbReference>
<dbReference type="FunFam" id="2.10.25.10:FF:000459">
    <property type="entry name" value="Axotactin, isoform B"/>
    <property type="match status" value="1"/>
</dbReference>